<comment type="caution">
    <text evidence="1">The sequence shown here is derived from an EMBL/GenBank/DDBJ whole genome shotgun (WGS) entry which is preliminary data.</text>
</comment>
<proteinExistence type="predicted"/>
<name>A0ABQ6G3W7_9CHLR</name>
<evidence type="ECO:0000313" key="1">
    <source>
        <dbReference type="EMBL" id="GLV61211.1"/>
    </source>
</evidence>
<keyword evidence="2" id="KW-1185">Reference proteome</keyword>
<protein>
    <submittedName>
        <fullName evidence="1">Uncharacterized protein</fullName>
    </submittedName>
</protein>
<accession>A0ABQ6G3W7</accession>
<organism evidence="1 2">
    <name type="scientific">Dictyobacter halimunensis</name>
    <dbReference type="NCBI Taxonomy" id="3026934"/>
    <lineage>
        <taxon>Bacteria</taxon>
        <taxon>Bacillati</taxon>
        <taxon>Chloroflexota</taxon>
        <taxon>Ktedonobacteria</taxon>
        <taxon>Ktedonobacterales</taxon>
        <taxon>Dictyobacteraceae</taxon>
        <taxon>Dictyobacter</taxon>
    </lineage>
</organism>
<dbReference type="RefSeq" id="WP_338258642.1">
    <property type="nucleotide sequence ID" value="NZ_BSRI01000003.1"/>
</dbReference>
<sequence>MKHTNEHHGPRSITHQQARQLLSVTQQNDYTWMAVLPELTSMWAMGHSEDEAIEQWLRDYDQPALAPIFAALLLERADHPLVDESSQDQMPIPRPLTAEFSYRGKRYRIQTNDGLPKRHIVLPNGTVLVVCLWHGRVPSALADVRRSAEPLAPEAIASQLDGVLAIEILQAPGQQAQENKVHDLRIRFVLHGDPFLLSHEAYEQHKWIVYVPDHGYYRIGSYLESMPVQLGGLSPLSSDQVDQNGVAVALHLDDAVDVDPWDRAR</sequence>
<gene>
    <name evidence="1" type="ORF">KDH_80270</name>
</gene>
<dbReference type="Proteomes" id="UP001344906">
    <property type="component" value="Unassembled WGS sequence"/>
</dbReference>
<reference evidence="1 2" key="1">
    <citation type="submission" date="2023-02" db="EMBL/GenBank/DDBJ databases">
        <title>Dictyobacter halimunensis sp. nov., a new member of the class Ktedonobacteria from forest soil in a geothermal area.</title>
        <authorList>
            <person name="Rachmania M.K."/>
            <person name="Ningsih F."/>
            <person name="Sakai Y."/>
            <person name="Yabe S."/>
            <person name="Yokota A."/>
            <person name="Sjamsuridzal W."/>
        </authorList>
    </citation>
    <scope>NUCLEOTIDE SEQUENCE [LARGE SCALE GENOMIC DNA]</scope>
    <source>
        <strain evidence="1 2">S3.2.2.5</strain>
    </source>
</reference>
<dbReference type="EMBL" id="BSRI01000003">
    <property type="protein sequence ID" value="GLV61211.1"/>
    <property type="molecule type" value="Genomic_DNA"/>
</dbReference>
<evidence type="ECO:0000313" key="2">
    <source>
        <dbReference type="Proteomes" id="UP001344906"/>
    </source>
</evidence>